<dbReference type="Proteomes" id="UP001652624">
    <property type="component" value="Chromosome X"/>
</dbReference>
<dbReference type="Pfam" id="PF04178">
    <property type="entry name" value="Got1"/>
    <property type="match status" value="1"/>
</dbReference>
<comment type="similarity">
    <text evidence="7">Belongs to the GOT1 family.</text>
</comment>
<evidence type="ECO:0000256" key="1">
    <source>
        <dbReference type="ARBA" id="ARBA00004653"/>
    </source>
</evidence>
<dbReference type="PANTHER" id="PTHR21493">
    <property type="entry name" value="CGI-141-RELATED/LIPASE CONTAINING PROTEIN"/>
    <property type="match status" value="1"/>
</dbReference>
<dbReference type="GeneID" id="103127522"/>
<keyword evidence="9" id="KW-1185">Reference proteome</keyword>
<gene>
    <name evidence="10" type="primary">LOC103127522</name>
</gene>
<dbReference type="InterPro" id="IPR007305">
    <property type="entry name" value="Vesicle_transpt_Got1/SFT2"/>
</dbReference>
<evidence type="ECO:0000313" key="9">
    <source>
        <dbReference type="Proteomes" id="UP001652624"/>
    </source>
</evidence>
<evidence type="ECO:0000256" key="3">
    <source>
        <dbReference type="ARBA" id="ARBA00022989"/>
    </source>
</evidence>
<dbReference type="PANTHER" id="PTHR21493:SF79">
    <property type="entry name" value="VESICLE TRANSPORT PROTEIN GOT1B"/>
    <property type="match status" value="1"/>
</dbReference>
<feature type="transmembrane region" description="Helical" evidence="8">
    <location>
        <begin position="12"/>
        <end position="30"/>
    </location>
</feature>
<comment type="function">
    <text evidence="6">May be involved in fusion of ER-derived transport vesicles with the Golgi complex.</text>
</comment>
<evidence type="ECO:0000256" key="5">
    <source>
        <dbReference type="ARBA" id="ARBA00023136"/>
    </source>
</evidence>
<evidence type="ECO:0000256" key="2">
    <source>
        <dbReference type="ARBA" id="ARBA00022692"/>
    </source>
</evidence>
<name>A0ABM3WPX8_ERIEU</name>
<evidence type="ECO:0000256" key="7">
    <source>
        <dbReference type="ARBA" id="ARBA00025799"/>
    </source>
</evidence>
<keyword evidence="3 8" id="KW-1133">Transmembrane helix</keyword>
<feature type="transmembrane region" description="Helical" evidence="8">
    <location>
        <begin position="67"/>
        <end position="86"/>
    </location>
</feature>
<evidence type="ECO:0000313" key="10">
    <source>
        <dbReference type="RefSeq" id="XP_060038625.1"/>
    </source>
</evidence>
<proteinExistence type="inferred from homology"/>
<sequence>MILLTVTQKIGMGLMGFGVLFLLFGMILFFDKALLDIRNVLFVAGLAFVIGLGRTFRIFFQMHKMKAMGFFFGAVFVVLIGCPVIGMIFEIYGFFLLFSGLFPVVVDFIRKEPPVLGSLLNLPGIRSFVDKVGENFESVHQSGVMAQESRIHA</sequence>
<protein>
    <submittedName>
        <fullName evidence="10">Vesicle transport protein GOT1B-like</fullName>
    </submittedName>
</protein>
<organism evidence="9 10">
    <name type="scientific">Erinaceus europaeus</name>
    <name type="common">Western European hedgehog</name>
    <dbReference type="NCBI Taxonomy" id="9365"/>
    <lineage>
        <taxon>Eukaryota</taxon>
        <taxon>Metazoa</taxon>
        <taxon>Chordata</taxon>
        <taxon>Craniata</taxon>
        <taxon>Vertebrata</taxon>
        <taxon>Euteleostomi</taxon>
        <taxon>Mammalia</taxon>
        <taxon>Eutheria</taxon>
        <taxon>Laurasiatheria</taxon>
        <taxon>Eulipotyphla</taxon>
        <taxon>Erinaceidae</taxon>
        <taxon>Erinaceinae</taxon>
        <taxon>Erinaceus</taxon>
    </lineage>
</organism>
<evidence type="ECO:0000256" key="8">
    <source>
        <dbReference type="SAM" id="Phobius"/>
    </source>
</evidence>
<keyword evidence="4" id="KW-0333">Golgi apparatus</keyword>
<evidence type="ECO:0000256" key="6">
    <source>
        <dbReference type="ARBA" id="ARBA00024660"/>
    </source>
</evidence>
<accession>A0ABM3WPX8</accession>
<keyword evidence="2 8" id="KW-0812">Transmembrane</keyword>
<evidence type="ECO:0000256" key="4">
    <source>
        <dbReference type="ARBA" id="ARBA00023034"/>
    </source>
</evidence>
<feature type="transmembrane region" description="Helical" evidence="8">
    <location>
        <begin position="42"/>
        <end position="60"/>
    </location>
</feature>
<reference evidence="10" key="1">
    <citation type="submission" date="2025-08" db="UniProtKB">
        <authorList>
            <consortium name="RefSeq"/>
        </authorList>
    </citation>
    <scope>IDENTIFICATION</scope>
</reference>
<dbReference type="InterPro" id="IPR045176">
    <property type="entry name" value="Got1"/>
</dbReference>
<dbReference type="RefSeq" id="XP_060038625.1">
    <property type="nucleotide sequence ID" value="XM_060182642.1"/>
</dbReference>
<keyword evidence="5 8" id="KW-0472">Membrane</keyword>
<comment type="subcellular location">
    <subcellularLocation>
        <location evidence="1">Golgi apparatus membrane</location>
        <topology evidence="1">Multi-pass membrane protein</topology>
    </subcellularLocation>
</comment>